<reference evidence="1 2" key="1">
    <citation type="submission" date="2016-03" db="EMBL/GenBank/DDBJ databases">
        <title>Acetic acid bacteria sequencing.</title>
        <authorList>
            <person name="Brandt J."/>
            <person name="Jakob F."/>
            <person name="Vogel R.F."/>
        </authorList>
    </citation>
    <scope>NUCLEOTIDE SEQUENCE [LARGE SCALE GENOMIC DNA]</scope>
    <source>
        <strain evidence="1 2">NBRC 101099</strain>
    </source>
</reference>
<sequence>MNSGNFFPLSRLDGCAEIVSRVLRRRFGSERHGAKLIARAADVSPRTARNWMAGSCVPRGDELMRLMSECDELAEAIFQKVREGRCPEE</sequence>
<accession>A0A1U9KUM2</accession>
<evidence type="ECO:0000313" key="2">
    <source>
        <dbReference type="Proteomes" id="UP000188604"/>
    </source>
</evidence>
<proteinExistence type="predicted"/>
<keyword evidence="2" id="KW-1185">Reference proteome</keyword>
<name>A0A1U9KUM2_9PROT</name>
<evidence type="ECO:0000313" key="1">
    <source>
        <dbReference type="EMBL" id="AQS89439.1"/>
    </source>
</evidence>
<organism evidence="1 2">
    <name type="scientific">Neoasaia chiangmaiensis</name>
    <dbReference type="NCBI Taxonomy" id="320497"/>
    <lineage>
        <taxon>Bacteria</taxon>
        <taxon>Pseudomonadati</taxon>
        <taxon>Pseudomonadota</taxon>
        <taxon>Alphaproteobacteria</taxon>
        <taxon>Acetobacterales</taxon>
        <taxon>Acetobacteraceae</taxon>
        <taxon>Neoasaia</taxon>
    </lineage>
</organism>
<dbReference type="Proteomes" id="UP000188604">
    <property type="component" value="Chromosome"/>
</dbReference>
<dbReference type="STRING" id="320497.A0U93_10195"/>
<dbReference type="EMBL" id="CP014691">
    <property type="protein sequence ID" value="AQS89439.1"/>
    <property type="molecule type" value="Genomic_DNA"/>
</dbReference>
<evidence type="ECO:0008006" key="3">
    <source>
        <dbReference type="Google" id="ProtNLM"/>
    </source>
</evidence>
<dbReference type="AlphaFoldDB" id="A0A1U9KUM2"/>
<dbReference type="KEGG" id="nch:A0U93_10195"/>
<gene>
    <name evidence="1" type="ORF">A0U93_10195</name>
</gene>
<protein>
    <recommendedName>
        <fullName evidence="3">HTH cro/C1-type domain-containing protein</fullName>
    </recommendedName>
</protein>